<proteinExistence type="predicted"/>
<gene>
    <name evidence="1" type="ORF">R1sor_004908</name>
</gene>
<dbReference type="EMBL" id="JBJQOH010000003">
    <property type="protein sequence ID" value="KAL3691257.1"/>
    <property type="molecule type" value="Genomic_DNA"/>
</dbReference>
<name>A0ABD3HLJ2_9MARC</name>
<evidence type="ECO:0000313" key="1">
    <source>
        <dbReference type="EMBL" id="KAL3691257.1"/>
    </source>
</evidence>
<comment type="caution">
    <text evidence="1">The sequence shown here is derived from an EMBL/GenBank/DDBJ whole genome shotgun (WGS) entry which is preliminary data.</text>
</comment>
<sequence length="450" mass="51900">MMEKNYILLQLDFRKAFDSVNWRCIMETLKVYGFGAGFQKNIEAILKTAASCIIINGKQSKPVRTTLSKANVHYCLGFYADDSHVIIKAEKACALRTRDLLDWFANATGLLIQWEKSTARWIGPEEGTKPQWVQELNWSWKERGHVTKLLGFSFEDGINAAEMLRRCKVKVNEICSSPLYNALSICGRIAVANASLLGAFCTWEKLKRNIQHRKLYTVDNWKEIALWGSSQEATDGKIRRIVSQARRTMWEAGYRRLEDLLDEEKKHLVAWENKKIPVAESKTVEKAYNRLLGLITAPNDNRLNVEEKVLRYYETKDQAGYIWAWKAKAGERQEAQTPPEEAERIRRFKVNGTWLQQCTAETQLRKEPIYKTAEVIAYRVGQGKILRARAEAFPEEASELARLRWKNGSDFFNASNGQIRKILTKDAEAIVNKMKKWTSIAEVTPENRRR</sequence>
<protein>
    <recommendedName>
        <fullName evidence="3">Reverse transcriptase domain-containing protein</fullName>
    </recommendedName>
</protein>
<dbReference type="AlphaFoldDB" id="A0ABD3HLJ2"/>
<accession>A0ABD3HLJ2</accession>
<dbReference type="Proteomes" id="UP001633002">
    <property type="component" value="Unassembled WGS sequence"/>
</dbReference>
<evidence type="ECO:0000313" key="2">
    <source>
        <dbReference type="Proteomes" id="UP001633002"/>
    </source>
</evidence>
<reference evidence="1 2" key="1">
    <citation type="submission" date="2024-09" db="EMBL/GenBank/DDBJ databases">
        <title>Chromosome-scale assembly of Riccia sorocarpa.</title>
        <authorList>
            <person name="Paukszto L."/>
        </authorList>
    </citation>
    <scope>NUCLEOTIDE SEQUENCE [LARGE SCALE GENOMIC DNA]</scope>
    <source>
        <strain evidence="1">LP-2024</strain>
        <tissue evidence="1">Aerial parts of the thallus</tissue>
    </source>
</reference>
<evidence type="ECO:0008006" key="3">
    <source>
        <dbReference type="Google" id="ProtNLM"/>
    </source>
</evidence>
<organism evidence="1 2">
    <name type="scientific">Riccia sorocarpa</name>
    <dbReference type="NCBI Taxonomy" id="122646"/>
    <lineage>
        <taxon>Eukaryota</taxon>
        <taxon>Viridiplantae</taxon>
        <taxon>Streptophyta</taxon>
        <taxon>Embryophyta</taxon>
        <taxon>Marchantiophyta</taxon>
        <taxon>Marchantiopsida</taxon>
        <taxon>Marchantiidae</taxon>
        <taxon>Marchantiales</taxon>
        <taxon>Ricciaceae</taxon>
        <taxon>Riccia</taxon>
    </lineage>
</organism>
<keyword evidence="2" id="KW-1185">Reference proteome</keyword>